<dbReference type="InterPro" id="IPR027417">
    <property type="entry name" value="P-loop_NTPase"/>
</dbReference>
<sequence length="172" mass="19778">MNVNKDIIIYIVSGPCGVGKSTVTRELTKKLNHTALISGDIIMNMLGEDHLAWDEKLKLTWINILSLSRNFVEHKLNVVIDFVVESELEWLVQNLSELPVKIKYIVLIADEDTLKERLHKRGDPQLLERSLFLLKQLGNCEVNKKHLFDAKDKNPLDISDDLIHHSGFYIHN</sequence>
<name>A0ABS2QCC3_9BACI</name>
<dbReference type="GO" id="GO:0016301">
    <property type="term" value="F:kinase activity"/>
    <property type="evidence" value="ECO:0007669"/>
    <property type="project" value="UniProtKB-KW"/>
</dbReference>
<keyword evidence="2" id="KW-1185">Reference proteome</keyword>
<dbReference type="Proteomes" id="UP000823486">
    <property type="component" value="Unassembled WGS sequence"/>
</dbReference>
<dbReference type="RefSeq" id="WP_204537507.1">
    <property type="nucleotide sequence ID" value="NZ_JAFBFI010000001.1"/>
</dbReference>
<keyword evidence="1" id="KW-0418">Kinase</keyword>
<dbReference type="SUPFAM" id="SSF52540">
    <property type="entry name" value="P-loop containing nucleoside triphosphate hydrolases"/>
    <property type="match status" value="1"/>
</dbReference>
<organism evidence="1 2">
    <name type="scientific">Peribacillus deserti</name>
    <dbReference type="NCBI Taxonomy" id="673318"/>
    <lineage>
        <taxon>Bacteria</taxon>
        <taxon>Bacillati</taxon>
        <taxon>Bacillota</taxon>
        <taxon>Bacilli</taxon>
        <taxon>Bacillales</taxon>
        <taxon>Bacillaceae</taxon>
        <taxon>Peribacillus</taxon>
    </lineage>
</organism>
<dbReference type="Gene3D" id="3.40.50.300">
    <property type="entry name" value="P-loop containing nucleotide triphosphate hydrolases"/>
    <property type="match status" value="1"/>
</dbReference>
<evidence type="ECO:0000313" key="2">
    <source>
        <dbReference type="Proteomes" id="UP000823486"/>
    </source>
</evidence>
<gene>
    <name evidence="1" type="ORF">JOC77_000220</name>
</gene>
<dbReference type="EMBL" id="JAFBFI010000001">
    <property type="protein sequence ID" value="MBM7690817.1"/>
    <property type="molecule type" value="Genomic_DNA"/>
</dbReference>
<protein>
    <submittedName>
        <fullName evidence="1">Guanylate kinase</fullName>
    </submittedName>
</protein>
<keyword evidence="1" id="KW-0808">Transferase</keyword>
<proteinExistence type="predicted"/>
<comment type="caution">
    <text evidence="1">The sequence shown here is derived from an EMBL/GenBank/DDBJ whole genome shotgun (WGS) entry which is preliminary data.</text>
</comment>
<reference evidence="1 2" key="1">
    <citation type="submission" date="2021-01" db="EMBL/GenBank/DDBJ databases">
        <title>Genomic Encyclopedia of Type Strains, Phase IV (KMG-IV): sequencing the most valuable type-strain genomes for metagenomic binning, comparative biology and taxonomic classification.</title>
        <authorList>
            <person name="Goeker M."/>
        </authorList>
    </citation>
    <scope>NUCLEOTIDE SEQUENCE [LARGE SCALE GENOMIC DNA]</scope>
    <source>
        <strain evidence="1 2">DSM 105482</strain>
    </source>
</reference>
<dbReference type="Pfam" id="PF13671">
    <property type="entry name" value="AAA_33"/>
    <property type="match status" value="1"/>
</dbReference>
<accession>A0ABS2QCC3</accession>
<evidence type="ECO:0000313" key="1">
    <source>
        <dbReference type="EMBL" id="MBM7690817.1"/>
    </source>
</evidence>